<dbReference type="PATRIC" id="fig|1235279.3.peg.758"/>
<gene>
    <name evidence="2" type="ORF">C772_00742</name>
</gene>
<protein>
    <recommendedName>
        <fullName evidence="1">Diphthamide synthase domain-containing protein</fullName>
    </recommendedName>
</protein>
<keyword evidence="3" id="KW-1185">Reference proteome</keyword>
<accession>M7NIM1</accession>
<dbReference type="AlphaFoldDB" id="M7NIM1"/>
<dbReference type="Gene3D" id="3.40.50.620">
    <property type="entry name" value="HUPs"/>
    <property type="match status" value="1"/>
</dbReference>
<feature type="domain" description="Diphthamide synthase" evidence="1">
    <location>
        <begin position="73"/>
        <end position="281"/>
    </location>
</feature>
<reference evidence="2 3" key="1">
    <citation type="journal article" date="2013" name="Genome Announc.">
        <title>Draft Genome Sequence of Bhargavaea cecembensis Strain DSE10T, Isolated from a Deep-Sea Sediment Sample Collected at a Depth of 5,904 m from the Chagos-Laccadive Ridge System in the Indian Ocean.</title>
        <authorList>
            <person name="Shivaji S."/>
            <person name="Ara S."/>
            <person name="Begum Z."/>
            <person name="Ruth M."/>
            <person name="Singh A."/>
            <person name="Kumar Pinnaka A."/>
        </authorList>
    </citation>
    <scope>NUCLEOTIDE SEQUENCE [LARGE SCALE GENOMIC DNA]</scope>
    <source>
        <strain evidence="2 3">DSE10</strain>
    </source>
</reference>
<proteinExistence type="predicted"/>
<dbReference type="InterPro" id="IPR014729">
    <property type="entry name" value="Rossmann-like_a/b/a_fold"/>
</dbReference>
<dbReference type="SUPFAM" id="SSF52402">
    <property type="entry name" value="Adenine nucleotide alpha hydrolases-like"/>
    <property type="match status" value="1"/>
</dbReference>
<dbReference type="NCBIfam" id="TIGR00290">
    <property type="entry name" value="MJ0570_dom"/>
    <property type="match status" value="1"/>
</dbReference>
<sequence length="284" mass="31358">MGIAAAYPVDAVAKPGLAVANPSWGREFARCGRETTSCRRESHTCGREIPVRCPICYTLPKGGHTMNNQPFFASWSGGKDSALALHRAIQNGGRPERLLTMFDSGGDRSKSHAVSEAIIREQANAIGIPLVIRRSGWTDYREQFLSGLDEMKVGGIQTGVFGDIDLEDHRKWVADTCAERGIEAVHPLWGMGRTEVVRSFLDAGFRATVVVGHDERFPAEWVGRTFDHQLIRDMESLGIDPCGEAGEFHTLVTDGPVFKDPLRLNQADLLKRDGYSFARMELSE</sequence>
<name>M7NIM1_9BACL</name>
<dbReference type="CDD" id="cd01994">
    <property type="entry name" value="AANH_PF0828-like"/>
    <property type="match status" value="1"/>
</dbReference>
<dbReference type="InterPro" id="IPR002761">
    <property type="entry name" value="Diphthami_syn_dom"/>
</dbReference>
<dbReference type="Proteomes" id="UP000011919">
    <property type="component" value="Unassembled WGS sequence"/>
</dbReference>
<dbReference type="Gene3D" id="3.90.1490.10">
    <property type="entry name" value="putative n-type atp pyrophosphatase, domain 2"/>
    <property type="match status" value="1"/>
</dbReference>
<organism evidence="2 3">
    <name type="scientific">Bhargavaea cecembensis DSE10</name>
    <dbReference type="NCBI Taxonomy" id="1235279"/>
    <lineage>
        <taxon>Bacteria</taxon>
        <taxon>Bacillati</taxon>
        <taxon>Bacillota</taxon>
        <taxon>Bacilli</taxon>
        <taxon>Bacillales</taxon>
        <taxon>Caryophanaceae</taxon>
        <taxon>Bhargavaea</taxon>
    </lineage>
</organism>
<evidence type="ECO:0000259" key="1">
    <source>
        <dbReference type="Pfam" id="PF01902"/>
    </source>
</evidence>
<evidence type="ECO:0000313" key="3">
    <source>
        <dbReference type="Proteomes" id="UP000011919"/>
    </source>
</evidence>
<comment type="caution">
    <text evidence="2">The sequence shown here is derived from an EMBL/GenBank/DDBJ whole genome shotgun (WGS) entry which is preliminary data.</text>
</comment>
<dbReference type="eggNOG" id="COG2102">
    <property type="taxonomic scope" value="Bacteria"/>
</dbReference>
<evidence type="ECO:0000313" key="2">
    <source>
        <dbReference type="EMBL" id="EMR07097.1"/>
    </source>
</evidence>
<dbReference type="STRING" id="1235279.C772_00742"/>
<dbReference type="EMBL" id="AOFT01000003">
    <property type="protein sequence ID" value="EMR07097.1"/>
    <property type="molecule type" value="Genomic_DNA"/>
</dbReference>
<dbReference type="Pfam" id="PF01902">
    <property type="entry name" value="Diphthami_syn_2"/>
    <property type="match status" value="1"/>
</dbReference>